<gene>
    <name evidence="1" type="ORF">DP202_24330</name>
</gene>
<comment type="caution">
    <text evidence="1">The sequence shown here is derived from an EMBL/GenBank/DDBJ whole genome shotgun (WGS) entry which is preliminary data.</text>
</comment>
<evidence type="ECO:0000313" key="1">
    <source>
        <dbReference type="EMBL" id="RAZ62261.1"/>
    </source>
</evidence>
<dbReference type="AlphaFoldDB" id="A0A330G5P9"/>
<protein>
    <submittedName>
        <fullName evidence="1">Uncharacterized protein</fullName>
    </submittedName>
</protein>
<reference evidence="1 2" key="1">
    <citation type="submission" date="2018-06" db="EMBL/GenBank/DDBJ databases">
        <title>ACT-28, a chromosomally-encoded AmpC with carbapenemase activity from Enterobacter kobei.</title>
        <authorList>
            <person name="Jousset A.B."/>
            <person name="Oueslati S."/>
            <person name="Bernabeu S."/>
            <person name="Takissian J."/>
            <person name="Creton E."/>
            <person name="Vogel A."/>
            <person name="Cotellon G."/>
            <person name="Bonnin R.A."/>
            <person name="Dortet L."/>
            <person name="Naas T."/>
        </authorList>
    </citation>
    <scope>NUCLEOTIDE SEQUENCE [LARGE SCALE GENOMIC DNA]</scope>
    <source>
        <strain evidence="1 2">99B3</strain>
    </source>
</reference>
<evidence type="ECO:0000313" key="2">
    <source>
        <dbReference type="Proteomes" id="UP000251576"/>
    </source>
</evidence>
<dbReference type="RefSeq" id="WP_112781936.1">
    <property type="nucleotide sequence ID" value="NZ_CABMNQ010000061.1"/>
</dbReference>
<organism evidence="1 2">
    <name type="scientific">Enterobacter cloacae</name>
    <dbReference type="NCBI Taxonomy" id="550"/>
    <lineage>
        <taxon>Bacteria</taxon>
        <taxon>Pseudomonadati</taxon>
        <taxon>Pseudomonadota</taxon>
        <taxon>Gammaproteobacteria</taxon>
        <taxon>Enterobacterales</taxon>
        <taxon>Enterobacteriaceae</taxon>
        <taxon>Enterobacter</taxon>
        <taxon>Enterobacter cloacae complex</taxon>
    </lineage>
</organism>
<dbReference type="EMBL" id="QMDH01000061">
    <property type="protein sequence ID" value="RAZ62261.1"/>
    <property type="molecule type" value="Genomic_DNA"/>
</dbReference>
<sequence length="438" mass="49801">MKGTEISSHLVPPVPLNPTEVTLLQTALSTVRHDVVDCPYISEAIRVLPVKGYRSAITAYWNAVVDDLRKKIIHRSLDLFNKECKQRKEIKTYEDFQDYVNDFDLIDGAFKIGVIDREGQKLLQQARDTRNLFGGHPQSSDPDLIKVVNLINDCNKYVLSKEFPPAIIDISTYLSEMDSATFNKNSLAVNQAFSDLPEIYISELSSRFFGTYCSANISSELRNNIEFCAPILWALLSKEDRRKVGQQFDKYLVSGNNNKIEKAQQFILLVDGLMYISPASRKVIIEPLINKLTESLDNWSEEEKAATQLLPFSSFVPEDNIIEFVSAITKTYVGYRGVSYQYGRKNFYSNGAAPLILEMFEHFDIKMVSAFVDVVKNDGTLRHRIQEDGQYSRLQKLGEFLLNKSTCPPTDKIFLTLLTDTSKNKDVFLKTLPKVPAR</sequence>
<proteinExistence type="predicted"/>
<name>A0A330G5P9_ENTCL</name>
<accession>A0A330G5P9</accession>
<dbReference type="Proteomes" id="UP000251576">
    <property type="component" value="Unassembled WGS sequence"/>
</dbReference>